<name>A0ACB7WWB3_DIOAL</name>
<organism evidence="1 2">
    <name type="scientific">Dioscorea alata</name>
    <name type="common">Purple yam</name>
    <dbReference type="NCBI Taxonomy" id="55571"/>
    <lineage>
        <taxon>Eukaryota</taxon>
        <taxon>Viridiplantae</taxon>
        <taxon>Streptophyta</taxon>
        <taxon>Embryophyta</taxon>
        <taxon>Tracheophyta</taxon>
        <taxon>Spermatophyta</taxon>
        <taxon>Magnoliopsida</taxon>
        <taxon>Liliopsida</taxon>
        <taxon>Dioscoreales</taxon>
        <taxon>Dioscoreaceae</taxon>
        <taxon>Dioscorea</taxon>
    </lineage>
</organism>
<gene>
    <name evidence="1" type="ORF">IHE45_01G089700</name>
</gene>
<keyword evidence="1" id="KW-0687">Ribonucleoprotein</keyword>
<proteinExistence type="predicted"/>
<evidence type="ECO:0000313" key="1">
    <source>
        <dbReference type="EMBL" id="KAH7692799.1"/>
    </source>
</evidence>
<comment type="caution">
    <text evidence="1">The sequence shown here is derived from an EMBL/GenBank/DDBJ whole genome shotgun (WGS) entry which is preliminary data.</text>
</comment>
<dbReference type="Proteomes" id="UP000827976">
    <property type="component" value="Chromosome 1"/>
</dbReference>
<sequence>MGRKKKIVVPGPRPFARRGVVKEEVKVEEPVVDAHKEVLEDDVVEEKQEEVGEAIEAVHVDPFEDKEDLHEDKEPENEEVVAEYEEKEIEDEAGQEEHVEEGDESTDWECVDEEMVEEMEEEMGEEIEEEVKDNGEDAENEKGNMDSKELGEQHKEHRKQKEFEVFVGGLDKDATEDDLKKVFGAVGNLVEVRLMRNHLTKKNKGFAFLRFETAEQAKRAVLELKNPIVNGKRCGVAPSKDSDTLFLGNIHRTWTKEHLKDTLKSYGIESFEDLNLLEDVNNAGMNRGFAFLEFTSRKEAIYAYRQLQKSGARFGTARPAKITFAESFLEPDDEVMAQVKTVFVDGIPAGWDEDHLKGYVKEFGEIKKVDLARNMPGARRRDFGFVTFDTHDNAVKCVLGINGQELVEGQNKKKVRARLSRPVKKERVNTGSQRDFWSSQGDLRGRAHASWDHRPAHIVTQHPSRPQRFLDVPTRGHGSQRHFGFHDRQLNMAPPMSSYERRPLVPDNSLNREYRRHGELNPRSIASVDYGSRASYREDYTSHGSGYSDIVPRGAPRVMGSRPYAGDVYGQLPERPNVAYRGDSHDYVPISGSKRPYLASDYAPPPYFDASMRHTRPRLDYGAGASVARYENANTERFGQSDARYGSSHTSFSGQDPHVLSGRHQGMSYGRVPASGIGASGMHSTGFSSHLPHDHDQAAGSSYPASYPGHSFSGSRYMGGGGSGIYY</sequence>
<accession>A0ACB7WWB3</accession>
<reference evidence="2" key="1">
    <citation type="journal article" date="2022" name="Nat. Commun.">
        <title>Chromosome evolution and the genetic basis of agronomically important traits in greater yam.</title>
        <authorList>
            <person name="Bredeson J.V."/>
            <person name="Lyons J.B."/>
            <person name="Oniyinde I.O."/>
            <person name="Okereke N.R."/>
            <person name="Kolade O."/>
            <person name="Nnabue I."/>
            <person name="Nwadili C.O."/>
            <person name="Hribova E."/>
            <person name="Parker M."/>
            <person name="Nwogha J."/>
            <person name="Shu S."/>
            <person name="Carlson J."/>
            <person name="Kariba R."/>
            <person name="Muthemba S."/>
            <person name="Knop K."/>
            <person name="Barton G.J."/>
            <person name="Sherwood A.V."/>
            <person name="Lopez-Montes A."/>
            <person name="Asiedu R."/>
            <person name="Jamnadass R."/>
            <person name="Muchugi A."/>
            <person name="Goodstein D."/>
            <person name="Egesi C.N."/>
            <person name="Featherston J."/>
            <person name="Asfaw A."/>
            <person name="Simpson G.G."/>
            <person name="Dolezel J."/>
            <person name="Hendre P.S."/>
            <person name="Van Deynze A."/>
            <person name="Kumar P.L."/>
            <person name="Obidiegwu J.E."/>
            <person name="Bhattacharjee R."/>
            <person name="Rokhsar D.S."/>
        </authorList>
    </citation>
    <scope>NUCLEOTIDE SEQUENCE [LARGE SCALE GENOMIC DNA]</scope>
    <source>
        <strain evidence="2">cv. TDa95/00328</strain>
    </source>
</reference>
<dbReference type="EMBL" id="CM037011">
    <property type="protein sequence ID" value="KAH7692799.1"/>
    <property type="molecule type" value="Genomic_DNA"/>
</dbReference>
<evidence type="ECO:0000313" key="2">
    <source>
        <dbReference type="Proteomes" id="UP000827976"/>
    </source>
</evidence>
<keyword evidence="2" id="KW-1185">Reference proteome</keyword>
<protein>
    <submittedName>
        <fullName evidence="1">Heterogeneous nuclear ribonucleoprotein R (RRM superfamily) protein</fullName>
    </submittedName>
</protein>